<dbReference type="EMBL" id="LUCM01008474">
    <property type="protein sequence ID" value="KAA0188337.1"/>
    <property type="molecule type" value="Genomic_DNA"/>
</dbReference>
<evidence type="ECO:0000259" key="2">
    <source>
        <dbReference type="PROSITE" id="PS50090"/>
    </source>
</evidence>
<keyword evidence="4" id="KW-1185">Reference proteome</keyword>
<sequence>MPSQKRAWAAEEDVALLDILKRLLEHYPPSLIDWDVVAAFHTTRSAKECCARAKIINPAFNTSATNFAYSELPGGNMGDKPKRVRRFTPNEDLQLLMSIQRYGLAGGPMGIGGGIGVGSWALICSALPGRTPRACQQRYLELCEQFRPWTYTEDRKLYQLRLQFAANSSITDEKQLLWLKPFFTMVKYFPGRSMLALKKRFLLLYRFSRIWAELRRLTTQQACSSSVDCNSSEDDGLIHGVSEMRQLLLYSPFTTLLISRLRRQGVADPEAEALRLTKQFLVKPIRKHLLSLLDRSLIRRSRSSHPSLMASMIHETELTAYLNSLTSSQFKSRIRKKATAAVLLLKDRNRFGVALDKALKLPAIVYALSKRNTIASLPKLAPAISVIMIRQVSVEEKSNDAFKEVVAPTNPQVSGASVSSNIPASSLRTNTTEPNNSCTQRRSKRTGHSLFDQLGSCRKFQQLMEIRRILSRRGARRTDAYSLNKVTWLNEQAAASTSTFEKRQARSIPLMLRQLPWRIAYEFQQDPMPILDTCVQTSRCALLDGLGLTSLANSASVRAIPPNYATIFAMKSLLLHIPVLVRHSQDRFIQFIRARASLNSSASDSRELPEVDMESSSTVVGDANLSTNRQVILFPEYQRFIRVGLNLLLWPALLSTLSASRFTNSGKRYWSEAFNRIPLEILNAEKPASKILRRIPAQSKSSISSASSSSEEEESGDQSSDSGSFNPTPGAVWDLNSSSNEPSSRRVTRRQGRPLRCAYAFRPRTTRNRQNEYSICLNMFENTDKAFTIILPSSVRTMFACGFRAHFISRIAK</sequence>
<evidence type="ECO:0000256" key="1">
    <source>
        <dbReference type="SAM" id="MobiDB-lite"/>
    </source>
</evidence>
<accession>A0A8E0VHD4</accession>
<comment type="caution">
    <text evidence="3">The sequence shown here is derived from an EMBL/GenBank/DDBJ whole genome shotgun (WGS) entry which is preliminary data.</text>
</comment>
<dbReference type="CDD" id="cd00167">
    <property type="entry name" value="SANT"/>
    <property type="match status" value="2"/>
</dbReference>
<dbReference type="SMART" id="SM00717">
    <property type="entry name" value="SANT"/>
    <property type="match status" value="3"/>
</dbReference>
<dbReference type="PANTHER" id="PTHR45614">
    <property type="entry name" value="MYB PROTEIN-RELATED"/>
    <property type="match status" value="1"/>
</dbReference>
<feature type="region of interest" description="Disordered" evidence="1">
    <location>
        <begin position="413"/>
        <end position="446"/>
    </location>
</feature>
<dbReference type="OrthoDB" id="2143914at2759"/>
<dbReference type="Pfam" id="PF00249">
    <property type="entry name" value="Myb_DNA-binding"/>
    <property type="match status" value="1"/>
</dbReference>
<dbReference type="PROSITE" id="PS50090">
    <property type="entry name" value="MYB_LIKE"/>
    <property type="match status" value="2"/>
</dbReference>
<evidence type="ECO:0000313" key="4">
    <source>
        <dbReference type="Proteomes" id="UP000728185"/>
    </source>
</evidence>
<dbReference type="InterPro" id="IPR050560">
    <property type="entry name" value="MYB_TF"/>
</dbReference>
<dbReference type="SUPFAM" id="SSF46689">
    <property type="entry name" value="Homeodomain-like"/>
    <property type="match status" value="1"/>
</dbReference>
<name>A0A8E0VHD4_9TREM</name>
<reference evidence="3" key="1">
    <citation type="submission" date="2019-05" db="EMBL/GenBank/DDBJ databases">
        <title>Annotation for the trematode Fasciolopsis buski.</title>
        <authorList>
            <person name="Choi Y.-J."/>
        </authorList>
    </citation>
    <scope>NUCLEOTIDE SEQUENCE</scope>
    <source>
        <strain evidence="3">HT</strain>
        <tissue evidence="3">Whole worm</tissue>
    </source>
</reference>
<organism evidence="3 4">
    <name type="scientific">Fasciolopsis buskii</name>
    <dbReference type="NCBI Taxonomy" id="27845"/>
    <lineage>
        <taxon>Eukaryota</taxon>
        <taxon>Metazoa</taxon>
        <taxon>Spiralia</taxon>
        <taxon>Lophotrochozoa</taxon>
        <taxon>Platyhelminthes</taxon>
        <taxon>Trematoda</taxon>
        <taxon>Digenea</taxon>
        <taxon>Plagiorchiida</taxon>
        <taxon>Echinostomata</taxon>
        <taxon>Echinostomatoidea</taxon>
        <taxon>Fasciolidae</taxon>
        <taxon>Fasciolopsis</taxon>
    </lineage>
</organism>
<feature type="domain" description="Myb-like" evidence="2">
    <location>
        <begin position="1"/>
        <end position="52"/>
    </location>
</feature>
<dbReference type="GO" id="GO:0000978">
    <property type="term" value="F:RNA polymerase II cis-regulatory region sequence-specific DNA binding"/>
    <property type="evidence" value="ECO:0007669"/>
    <property type="project" value="TreeGrafter"/>
</dbReference>
<dbReference type="GO" id="GO:0000981">
    <property type="term" value="F:DNA-binding transcription factor activity, RNA polymerase II-specific"/>
    <property type="evidence" value="ECO:0007669"/>
    <property type="project" value="TreeGrafter"/>
</dbReference>
<proteinExistence type="predicted"/>
<dbReference type="InterPro" id="IPR009057">
    <property type="entry name" value="Homeodomain-like_sf"/>
</dbReference>
<feature type="region of interest" description="Disordered" evidence="1">
    <location>
        <begin position="702"/>
        <end position="751"/>
    </location>
</feature>
<gene>
    <name evidence="3" type="ORF">FBUS_08169</name>
</gene>
<feature type="domain" description="Myb-like" evidence="2">
    <location>
        <begin position="79"/>
        <end position="143"/>
    </location>
</feature>
<protein>
    <submittedName>
        <fullName evidence="3">Myb protein L</fullName>
    </submittedName>
</protein>
<dbReference type="GO" id="GO:0005634">
    <property type="term" value="C:nucleus"/>
    <property type="evidence" value="ECO:0007669"/>
    <property type="project" value="TreeGrafter"/>
</dbReference>
<dbReference type="InterPro" id="IPR001005">
    <property type="entry name" value="SANT/Myb"/>
</dbReference>
<dbReference type="Gene3D" id="1.10.10.60">
    <property type="entry name" value="Homeodomain-like"/>
    <property type="match status" value="2"/>
</dbReference>
<feature type="compositionally biased region" description="Polar residues" evidence="1">
    <location>
        <begin position="413"/>
        <end position="440"/>
    </location>
</feature>
<dbReference type="AlphaFoldDB" id="A0A8E0VHD4"/>
<dbReference type="Proteomes" id="UP000728185">
    <property type="component" value="Unassembled WGS sequence"/>
</dbReference>
<evidence type="ECO:0000313" key="3">
    <source>
        <dbReference type="EMBL" id="KAA0188337.1"/>
    </source>
</evidence>